<comment type="caution">
    <text evidence="1">The sequence shown here is derived from an EMBL/GenBank/DDBJ whole genome shotgun (WGS) entry which is preliminary data.</text>
</comment>
<name>X1KN19_9ZZZZ</name>
<proteinExistence type="predicted"/>
<gene>
    <name evidence="1" type="ORF">S06H3_17588</name>
</gene>
<dbReference type="EMBL" id="BARV01008805">
    <property type="protein sequence ID" value="GAI08457.1"/>
    <property type="molecule type" value="Genomic_DNA"/>
</dbReference>
<protein>
    <submittedName>
        <fullName evidence="1">Uncharacterized protein</fullName>
    </submittedName>
</protein>
<accession>X1KN19</accession>
<organism evidence="1">
    <name type="scientific">marine sediment metagenome</name>
    <dbReference type="NCBI Taxonomy" id="412755"/>
    <lineage>
        <taxon>unclassified sequences</taxon>
        <taxon>metagenomes</taxon>
        <taxon>ecological metagenomes</taxon>
    </lineage>
</organism>
<reference evidence="1" key="1">
    <citation type="journal article" date="2014" name="Front. Microbiol.">
        <title>High frequency of phylogenetically diverse reductive dehalogenase-homologous genes in deep subseafloor sedimentary metagenomes.</title>
        <authorList>
            <person name="Kawai M."/>
            <person name="Futagami T."/>
            <person name="Toyoda A."/>
            <person name="Takaki Y."/>
            <person name="Nishi S."/>
            <person name="Hori S."/>
            <person name="Arai W."/>
            <person name="Tsubouchi T."/>
            <person name="Morono Y."/>
            <person name="Uchiyama I."/>
            <person name="Ito T."/>
            <person name="Fujiyama A."/>
            <person name="Inagaki F."/>
            <person name="Takami H."/>
        </authorList>
    </citation>
    <scope>NUCLEOTIDE SEQUENCE</scope>
    <source>
        <strain evidence="1">Expedition CK06-06</strain>
    </source>
</reference>
<dbReference type="AlphaFoldDB" id="X1KN19"/>
<sequence>MNNKKLVAGHNGFMVKRRPGKYEITESQEVMRQIVKKCGIRKGIKKAELQKAMRECVGPKMREHYAKGIQNDKR</sequence>
<evidence type="ECO:0000313" key="1">
    <source>
        <dbReference type="EMBL" id="GAI08457.1"/>
    </source>
</evidence>